<sequence length="280" mass="32346">MKPLLEKIALSQEQRSFKYFNVAVERFEPYWHYHPEIELTLIIKGSGTRFVGDSILPFEALDLVLIGENVPHHWISVSEDEAKSHNALVIQFDKAIFKAFPECADFNLLFDKAKRGIHFFKPSDALVSKIINFESLSATEQLSELLLILDYLCNDRFQKTLSSKVKQVSSKNGTTQNKMSKTTNYILANLDKKLTVQHMADFTHMVPQSFCRWFKSNSGHSFISFLNITRIEQACHFLLTTNLSVQNIAYSCGFESISHFNRTFLKLKEVSPRVYRKRIH</sequence>
<dbReference type="PROSITE" id="PS01124">
    <property type="entry name" value="HTH_ARAC_FAMILY_2"/>
    <property type="match status" value="1"/>
</dbReference>
<keyword evidence="6" id="KW-1185">Reference proteome</keyword>
<organism evidence="5 6">
    <name type="scientific">Seonamhaeicola marinus</name>
    <dbReference type="NCBI Taxonomy" id="1912246"/>
    <lineage>
        <taxon>Bacteria</taxon>
        <taxon>Pseudomonadati</taxon>
        <taxon>Bacteroidota</taxon>
        <taxon>Flavobacteriia</taxon>
        <taxon>Flavobacteriales</taxon>
        <taxon>Flavobacteriaceae</taxon>
    </lineage>
</organism>
<dbReference type="InterPro" id="IPR011051">
    <property type="entry name" value="RmlC_Cupin_sf"/>
</dbReference>
<evidence type="ECO:0000313" key="6">
    <source>
        <dbReference type="Proteomes" id="UP000323930"/>
    </source>
</evidence>
<evidence type="ECO:0000313" key="5">
    <source>
        <dbReference type="EMBL" id="TYA74038.1"/>
    </source>
</evidence>
<dbReference type="PANTHER" id="PTHR43280:SF27">
    <property type="entry name" value="TRANSCRIPTIONAL REGULATOR MTLR"/>
    <property type="match status" value="1"/>
</dbReference>
<dbReference type="AlphaFoldDB" id="A0A5D0HRX9"/>
<evidence type="ECO:0000256" key="3">
    <source>
        <dbReference type="ARBA" id="ARBA00023163"/>
    </source>
</evidence>
<evidence type="ECO:0000256" key="1">
    <source>
        <dbReference type="ARBA" id="ARBA00023015"/>
    </source>
</evidence>
<dbReference type="CDD" id="cd06976">
    <property type="entry name" value="cupin_MtlR-like_N"/>
    <property type="match status" value="1"/>
</dbReference>
<gene>
    <name evidence="5" type="ORF">FUA24_11875</name>
</gene>
<dbReference type="InterPro" id="IPR018062">
    <property type="entry name" value="HTH_AraC-typ_CS"/>
</dbReference>
<proteinExistence type="predicted"/>
<dbReference type="PANTHER" id="PTHR43280">
    <property type="entry name" value="ARAC-FAMILY TRANSCRIPTIONAL REGULATOR"/>
    <property type="match status" value="1"/>
</dbReference>
<keyword evidence="1" id="KW-0805">Transcription regulation</keyword>
<evidence type="ECO:0000259" key="4">
    <source>
        <dbReference type="PROSITE" id="PS01124"/>
    </source>
</evidence>
<dbReference type="SUPFAM" id="SSF51182">
    <property type="entry name" value="RmlC-like cupins"/>
    <property type="match status" value="1"/>
</dbReference>
<dbReference type="SMART" id="SM00342">
    <property type="entry name" value="HTH_ARAC"/>
    <property type="match status" value="1"/>
</dbReference>
<dbReference type="Gene3D" id="1.10.10.60">
    <property type="entry name" value="Homeodomain-like"/>
    <property type="match status" value="2"/>
</dbReference>
<evidence type="ECO:0000256" key="2">
    <source>
        <dbReference type="ARBA" id="ARBA00023125"/>
    </source>
</evidence>
<protein>
    <submittedName>
        <fullName evidence="5">AraC family transcriptional regulator</fullName>
    </submittedName>
</protein>
<keyword evidence="2" id="KW-0238">DNA-binding</keyword>
<dbReference type="InterPro" id="IPR009057">
    <property type="entry name" value="Homeodomain-like_sf"/>
</dbReference>
<keyword evidence="3" id="KW-0804">Transcription</keyword>
<name>A0A5D0HRX9_9FLAO</name>
<comment type="caution">
    <text evidence="5">The sequence shown here is derived from an EMBL/GenBank/DDBJ whole genome shotgun (WGS) entry which is preliminary data.</text>
</comment>
<dbReference type="OrthoDB" id="1410704at2"/>
<accession>A0A5D0HRX9</accession>
<dbReference type="Pfam" id="PF12833">
    <property type="entry name" value="HTH_18"/>
    <property type="match status" value="1"/>
</dbReference>
<dbReference type="InterPro" id="IPR018060">
    <property type="entry name" value="HTH_AraC"/>
</dbReference>
<dbReference type="GO" id="GO:0043565">
    <property type="term" value="F:sequence-specific DNA binding"/>
    <property type="evidence" value="ECO:0007669"/>
    <property type="project" value="InterPro"/>
</dbReference>
<dbReference type="Proteomes" id="UP000323930">
    <property type="component" value="Unassembled WGS sequence"/>
</dbReference>
<dbReference type="PROSITE" id="PS00041">
    <property type="entry name" value="HTH_ARAC_FAMILY_1"/>
    <property type="match status" value="1"/>
</dbReference>
<dbReference type="GO" id="GO:0003700">
    <property type="term" value="F:DNA-binding transcription factor activity"/>
    <property type="evidence" value="ECO:0007669"/>
    <property type="project" value="InterPro"/>
</dbReference>
<dbReference type="InterPro" id="IPR014710">
    <property type="entry name" value="RmlC-like_jellyroll"/>
</dbReference>
<dbReference type="RefSeq" id="WP_148542543.1">
    <property type="nucleotide sequence ID" value="NZ_VSDQ01000679.1"/>
</dbReference>
<feature type="domain" description="HTH araC/xylS-type" evidence="4">
    <location>
        <begin position="180"/>
        <end position="278"/>
    </location>
</feature>
<dbReference type="SUPFAM" id="SSF46689">
    <property type="entry name" value="Homeodomain-like"/>
    <property type="match status" value="1"/>
</dbReference>
<dbReference type="Gene3D" id="2.60.120.10">
    <property type="entry name" value="Jelly Rolls"/>
    <property type="match status" value="1"/>
</dbReference>
<reference evidence="5 6" key="1">
    <citation type="submission" date="2019-08" db="EMBL/GenBank/DDBJ databases">
        <title>Seonamhaeicola sediminis sp. nov., isolated from marine sediment.</title>
        <authorList>
            <person name="Cao W.R."/>
        </authorList>
    </citation>
    <scope>NUCLEOTIDE SEQUENCE [LARGE SCALE GENOMIC DNA]</scope>
    <source>
        <strain evidence="5 6">B011</strain>
    </source>
</reference>
<dbReference type="EMBL" id="VSDQ01000679">
    <property type="protein sequence ID" value="TYA74038.1"/>
    <property type="molecule type" value="Genomic_DNA"/>
</dbReference>